<dbReference type="InterPro" id="IPR011009">
    <property type="entry name" value="Kinase-like_dom_sf"/>
</dbReference>
<evidence type="ECO:0000256" key="1">
    <source>
        <dbReference type="SAM" id="MobiDB-lite"/>
    </source>
</evidence>
<dbReference type="EMBL" id="CANHGI010000003">
    <property type="protein sequence ID" value="CAI5446066.1"/>
    <property type="molecule type" value="Genomic_DNA"/>
</dbReference>
<dbReference type="InterPro" id="IPR050235">
    <property type="entry name" value="CK1_Ser-Thr_kinase"/>
</dbReference>
<feature type="domain" description="Protein kinase" evidence="2">
    <location>
        <begin position="115"/>
        <end position="368"/>
    </location>
</feature>
<reference evidence="3" key="1">
    <citation type="submission" date="2022-11" db="EMBL/GenBank/DDBJ databases">
        <authorList>
            <person name="Kikuchi T."/>
        </authorList>
    </citation>
    <scope>NUCLEOTIDE SEQUENCE</scope>
    <source>
        <strain evidence="3">PS1010</strain>
    </source>
</reference>
<evidence type="ECO:0000313" key="4">
    <source>
        <dbReference type="Proteomes" id="UP001152747"/>
    </source>
</evidence>
<evidence type="ECO:0000313" key="3">
    <source>
        <dbReference type="EMBL" id="CAI5446066.1"/>
    </source>
</evidence>
<feature type="region of interest" description="Disordered" evidence="1">
    <location>
        <begin position="21"/>
        <end position="57"/>
    </location>
</feature>
<dbReference type="GO" id="GO:0005524">
    <property type="term" value="F:ATP binding"/>
    <property type="evidence" value="ECO:0007669"/>
    <property type="project" value="InterPro"/>
</dbReference>
<dbReference type="SUPFAM" id="SSF56112">
    <property type="entry name" value="Protein kinase-like (PK-like)"/>
    <property type="match status" value="1"/>
</dbReference>
<dbReference type="GO" id="GO:0004672">
    <property type="term" value="F:protein kinase activity"/>
    <property type="evidence" value="ECO:0007669"/>
    <property type="project" value="InterPro"/>
</dbReference>
<proteinExistence type="predicted"/>
<feature type="compositionally biased region" description="Basic residues" evidence="1">
    <location>
        <begin position="416"/>
        <end position="432"/>
    </location>
</feature>
<dbReference type="Proteomes" id="UP001152747">
    <property type="component" value="Unassembled WGS sequence"/>
</dbReference>
<protein>
    <recommendedName>
        <fullName evidence="2">Protein kinase domain-containing protein</fullName>
    </recommendedName>
</protein>
<gene>
    <name evidence="3" type="ORF">CAMP_LOCUS8703</name>
</gene>
<accession>A0A9P1N341</accession>
<sequence>MISDFPFRSIPRAVDSKILQRKYDESNTKTAGSTPISDHRNRSKNETRSTQQHQPNIDVIMKHADKGFVDDQSQVTSTDRAKLAAFGVPLPNEIATLYNKYHIIEVAASDEEIRNIDVTPISVRVRSKTTRLEYTARMQGRMKCVANAKILDLNRERKFLASISTSQSKKENSLIARLFDSGFDSDFRYIIVEDCGRDLKTLHHHYKYFEPPTIFLITYYSFQAIKELHSYDYFHMDLRLSSFSVSPTFHLKIVEFFRVTSSKSTCKVSHNFRLDRFVSRKYHKKGSIFDEFDDYENWLFLIMFISCESKLPWKNNAKNGFLESKEAFFKCHDDYNWCGSTDSLILIPYLMEKKKNISEFIEAVDELFSIDVMGFDETTLPDWGHSMNEVALKLKKARKALSKGSYEETHSGEEKRRKRAVSKDKKKKKKHDNNRGNSSNIKSNSNRSC</sequence>
<dbReference type="AlphaFoldDB" id="A0A9P1N341"/>
<feature type="region of interest" description="Disordered" evidence="1">
    <location>
        <begin position="401"/>
        <end position="449"/>
    </location>
</feature>
<comment type="caution">
    <text evidence="3">The sequence shown here is derived from an EMBL/GenBank/DDBJ whole genome shotgun (WGS) entry which is preliminary data.</text>
</comment>
<dbReference type="SMART" id="SM00220">
    <property type="entry name" value="S_TKc"/>
    <property type="match status" value="1"/>
</dbReference>
<dbReference type="OrthoDB" id="5838465at2759"/>
<dbReference type="InterPro" id="IPR000719">
    <property type="entry name" value="Prot_kinase_dom"/>
</dbReference>
<feature type="compositionally biased region" description="Basic and acidic residues" evidence="1">
    <location>
        <begin position="37"/>
        <end position="47"/>
    </location>
</feature>
<name>A0A9P1N341_9PELO</name>
<keyword evidence="4" id="KW-1185">Reference proteome</keyword>
<dbReference type="Gene3D" id="1.10.510.10">
    <property type="entry name" value="Transferase(Phosphotransferase) domain 1"/>
    <property type="match status" value="1"/>
</dbReference>
<feature type="compositionally biased region" description="Low complexity" evidence="1">
    <location>
        <begin position="435"/>
        <end position="449"/>
    </location>
</feature>
<feature type="compositionally biased region" description="Basic and acidic residues" evidence="1">
    <location>
        <begin position="405"/>
        <end position="415"/>
    </location>
</feature>
<evidence type="ECO:0000259" key="2">
    <source>
        <dbReference type="SMART" id="SM00220"/>
    </source>
</evidence>
<organism evidence="3 4">
    <name type="scientific">Caenorhabditis angaria</name>
    <dbReference type="NCBI Taxonomy" id="860376"/>
    <lineage>
        <taxon>Eukaryota</taxon>
        <taxon>Metazoa</taxon>
        <taxon>Ecdysozoa</taxon>
        <taxon>Nematoda</taxon>
        <taxon>Chromadorea</taxon>
        <taxon>Rhabditida</taxon>
        <taxon>Rhabditina</taxon>
        <taxon>Rhabditomorpha</taxon>
        <taxon>Rhabditoidea</taxon>
        <taxon>Rhabditidae</taxon>
        <taxon>Peloderinae</taxon>
        <taxon>Caenorhabditis</taxon>
    </lineage>
</organism>
<dbReference type="PANTHER" id="PTHR11909">
    <property type="entry name" value="CASEIN KINASE-RELATED"/>
    <property type="match status" value="1"/>
</dbReference>